<dbReference type="SUPFAM" id="SSF52172">
    <property type="entry name" value="CheY-like"/>
    <property type="match status" value="1"/>
</dbReference>
<reference evidence="12" key="1">
    <citation type="journal article" date="2015" name="Genom Data">
        <title>Draft genome sequences of Phytophthora kernoviae and Phytophthora ramorum lineage EU2 from Scotland.</title>
        <authorList>
            <person name="Sambles C."/>
            <person name="Schlenzig A."/>
            <person name="O'Neill P."/>
            <person name="Grant M."/>
            <person name="Studholme D.J."/>
        </authorList>
    </citation>
    <scope>NUCLEOTIDE SEQUENCE</scope>
    <source>
        <strain evidence="12">00238/432</strain>
    </source>
</reference>
<evidence type="ECO:0000313" key="13">
    <source>
        <dbReference type="Proteomes" id="UP000702964"/>
    </source>
</evidence>
<dbReference type="PROSITE" id="PS50110">
    <property type="entry name" value="RESPONSE_REGULATORY"/>
    <property type="match status" value="1"/>
</dbReference>
<dbReference type="Gene3D" id="3.30.565.10">
    <property type="entry name" value="Histidine kinase-like ATPase, C-terminal domain"/>
    <property type="match status" value="1"/>
</dbReference>
<dbReference type="PROSITE" id="PS01124">
    <property type="entry name" value="HTH_ARAC_FAMILY_2"/>
    <property type="match status" value="1"/>
</dbReference>
<dbReference type="SUPFAM" id="SSF158472">
    <property type="entry name" value="HAMP domain-like"/>
    <property type="match status" value="1"/>
</dbReference>
<dbReference type="EC" id="2.7.13.3" evidence="2"/>
<dbReference type="GO" id="GO:0003700">
    <property type="term" value="F:DNA-binding transcription factor activity"/>
    <property type="evidence" value="ECO:0007669"/>
    <property type="project" value="InterPro"/>
</dbReference>
<dbReference type="Gene3D" id="6.10.340.10">
    <property type="match status" value="1"/>
</dbReference>
<dbReference type="CDD" id="cd06225">
    <property type="entry name" value="HAMP"/>
    <property type="match status" value="1"/>
</dbReference>
<dbReference type="InterPro" id="IPR018060">
    <property type="entry name" value="HTH_AraC"/>
</dbReference>
<dbReference type="InterPro" id="IPR003594">
    <property type="entry name" value="HATPase_dom"/>
</dbReference>
<feature type="domain" description="HTH araC/xylS-type" evidence="8">
    <location>
        <begin position="366"/>
        <end position="465"/>
    </location>
</feature>
<keyword evidence="7" id="KW-0812">Transmembrane</keyword>
<dbReference type="GO" id="GO:0016020">
    <property type="term" value="C:membrane"/>
    <property type="evidence" value="ECO:0007669"/>
    <property type="project" value="InterPro"/>
</dbReference>
<keyword evidence="7" id="KW-1133">Transmembrane helix</keyword>
<dbReference type="GO" id="GO:0000155">
    <property type="term" value="F:phosphorelay sensor kinase activity"/>
    <property type="evidence" value="ECO:0007669"/>
    <property type="project" value="InterPro"/>
</dbReference>
<dbReference type="Pfam" id="PF06580">
    <property type="entry name" value="His_kinase"/>
    <property type="match status" value="1"/>
</dbReference>
<feature type="modified residue" description="4-aspartylphosphate" evidence="6">
    <location>
        <position position="63"/>
    </location>
</feature>
<sequence>MIWMRNPNVYRVLLVDDEEDVREGLVVEVDWEALDLRIVGLAENGREALEMAERVDPDIVVTDISMPFMDGLELAKRLRERNPLVKVVILTGYDEFDYARQAVSLSVDEYLLKPFSAGHLTELLTRLRAQMASEVAERENCSKKWIASHLVLNVKIHLNIDKETIVLLYVDRWGGAEGEKRQQQALENVMRSINHYLRIPATVGSGQIVNTLAGVKHAYEDALLALDYRLVPGTDPLIYIADVERQTAGKLRFDELKQQTLTRCLKAGTQTELEEALEIIFREITVEHGRSDIQLYLIEVLTTVWKAAQASGEAMEDIFGAGFQLYADLFRLPGLSEAQNKVREVCLLVQHRIASGRQHVYKDIVEQALSFTKEHYADPDLSIQKVCGHLHISSGYFCGIFKKEVQLTFLQYLMQIRMEEAKELLRSTELKSFEIAGQAAERSAELTTRQIVDQVSYNLEDYVRSMSHLYRAIEEHMLRDGTWEGDQDRKVILLVDINFKQMDELSRRVSLGQRGYVYIIDESAGNIVYHPQQQLMYMGLKSENIEQALVATGSYEDEADGQKRLNTVKSVANIGWKIVGVAYLDEIMTTRQEVNGYLIRVLLVVLVLVILVSLFLSSSLTRPIRRMERKMKAVERGDFNVELPIEGPLEVERLSRRFNLMVNKIRTLMSEIIHEQEQKRRLELEALQAQINPHFLYNTLNSVVRMVGMSRNEEVITMITSLSRLFRISLSQGKTIITVREELEHAHHYLTIQQMRFKRKFNFSMNADEDTLECLTLKLVLQPLIENAIVHGIEYHMDEGCIEIRVYREGDKLVFRITDNGVGMTEEQMSKLLVGSPIVKSGAGSGVAVRNVHDRIQLYYGEAYGLEFDSELEEGTTVWIRIPLQWEREEDDVHDEQ</sequence>
<dbReference type="InterPro" id="IPR011006">
    <property type="entry name" value="CheY-like_superfamily"/>
</dbReference>
<evidence type="ECO:0000256" key="3">
    <source>
        <dbReference type="ARBA" id="ARBA00022553"/>
    </source>
</evidence>
<evidence type="ECO:0000256" key="5">
    <source>
        <dbReference type="ARBA" id="ARBA00022777"/>
    </source>
</evidence>
<evidence type="ECO:0000259" key="10">
    <source>
        <dbReference type="PROSITE" id="PS50110"/>
    </source>
</evidence>
<feature type="domain" description="Histidine kinase" evidence="9">
    <location>
        <begin position="777"/>
        <end position="886"/>
    </location>
</feature>
<dbReference type="SMART" id="SM00448">
    <property type="entry name" value="REC"/>
    <property type="match status" value="1"/>
</dbReference>
<dbReference type="Pfam" id="PF00672">
    <property type="entry name" value="HAMP"/>
    <property type="match status" value="1"/>
</dbReference>
<dbReference type="AlphaFoldDB" id="A0A8J4SQV5"/>
<evidence type="ECO:0000256" key="7">
    <source>
        <dbReference type="SAM" id="Phobius"/>
    </source>
</evidence>
<evidence type="ECO:0000259" key="11">
    <source>
        <dbReference type="PROSITE" id="PS50885"/>
    </source>
</evidence>
<keyword evidence="5" id="KW-0418">Kinase</keyword>
<dbReference type="PROSITE" id="PS50109">
    <property type="entry name" value="HIS_KIN"/>
    <property type="match status" value="1"/>
</dbReference>
<dbReference type="SMART" id="SM00304">
    <property type="entry name" value="HAMP"/>
    <property type="match status" value="1"/>
</dbReference>
<evidence type="ECO:0000259" key="8">
    <source>
        <dbReference type="PROSITE" id="PS01124"/>
    </source>
</evidence>
<dbReference type="Pfam" id="PF00165">
    <property type="entry name" value="HTH_AraC"/>
    <property type="match status" value="1"/>
</dbReference>
<evidence type="ECO:0000256" key="4">
    <source>
        <dbReference type="ARBA" id="ARBA00022679"/>
    </source>
</evidence>
<dbReference type="SMART" id="SM00387">
    <property type="entry name" value="HATPase_c"/>
    <property type="match status" value="1"/>
</dbReference>
<evidence type="ECO:0000256" key="6">
    <source>
        <dbReference type="PROSITE-ProRule" id="PRU00169"/>
    </source>
</evidence>
<dbReference type="Proteomes" id="UP000702964">
    <property type="component" value="Unassembled WGS sequence"/>
</dbReference>
<dbReference type="PANTHER" id="PTHR42713">
    <property type="entry name" value="HISTIDINE KINASE-RELATED"/>
    <property type="match status" value="1"/>
</dbReference>
<organism evidence="12 13">
    <name type="scientific">Phytophthora kernoviae 00238/432</name>
    <dbReference type="NCBI Taxonomy" id="1284355"/>
    <lineage>
        <taxon>Eukaryota</taxon>
        <taxon>Sar</taxon>
        <taxon>Stramenopiles</taxon>
        <taxon>Oomycota</taxon>
        <taxon>Peronosporomycetes</taxon>
        <taxon>Peronosporales</taxon>
        <taxon>Peronosporaceae</taxon>
        <taxon>Phytophthora</taxon>
    </lineage>
</organism>
<reference evidence="12" key="2">
    <citation type="submission" date="2020-02" db="EMBL/GenBank/DDBJ databases">
        <authorList>
            <person name="Studholme D.J."/>
        </authorList>
    </citation>
    <scope>NUCLEOTIDE SEQUENCE</scope>
    <source>
        <strain evidence="12">00238/432</strain>
    </source>
</reference>
<feature type="domain" description="HAMP" evidence="11">
    <location>
        <begin position="618"/>
        <end position="670"/>
    </location>
</feature>
<dbReference type="Gene3D" id="1.10.10.60">
    <property type="entry name" value="Homeodomain-like"/>
    <property type="match status" value="1"/>
</dbReference>
<feature type="transmembrane region" description="Helical" evidence="7">
    <location>
        <begin position="597"/>
        <end position="621"/>
    </location>
</feature>
<keyword evidence="4" id="KW-0808">Transferase</keyword>
<dbReference type="SMART" id="SM00342">
    <property type="entry name" value="HTH_ARAC"/>
    <property type="match status" value="1"/>
</dbReference>
<comment type="catalytic activity">
    <reaction evidence="1">
        <text>ATP + protein L-histidine = ADP + protein N-phospho-L-histidine.</text>
        <dbReference type="EC" id="2.7.13.3"/>
    </reaction>
</comment>
<keyword evidence="7" id="KW-0472">Membrane</keyword>
<proteinExistence type="predicted"/>
<keyword evidence="3 6" id="KW-0597">Phosphoprotein</keyword>
<evidence type="ECO:0000256" key="2">
    <source>
        <dbReference type="ARBA" id="ARBA00012438"/>
    </source>
</evidence>
<gene>
    <name evidence="12" type="ORF">G195_001828</name>
</gene>
<dbReference type="Pfam" id="PF00072">
    <property type="entry name" value="Response_reg"/>
    <property type="match status" value="1"/>
</dbReference>
<dbReference type="InterPro" id="IPR005467">
    <property type="entry name" value="His_kinase_dom"/>
</dbReference>
<dbReference type="SUPFAM" id="SSF55874">
    <property type="entry name" value="ATPase domain of HSP90 chaperone/DNA topoisomerase II/histidine kinase"/>
    <property type="match status" value="1"/>
</dbReference>
<dbReference type="GO" id="GO:0043565">
    <property type="term" value="F:sequence-specific DNA binding"/>
    <property type="evidence" value="ECO:0007669"/>
    <property type="project" value="InterPro"/>
</dbReference>
<feature type="domain" description="Response regulatory" evidence="10">
    <location>
        <begin position="11"/>
        <end position="128"/>
    </location>
</feature>
<accession>A0A8J4SQV5</accession>
<evidence type="ECO:0000313" key="12">
    <source>
        <dbReference type="EMBL" id="KAF4323895.1"/>
    </source>
</evidence>
<evidence type="ECO:0000256" key="1">
    <source>
        <dbReference type="ARBA" id="ARBA00000085"/>
    </source>
</evidence>
<dbReference type="PANTHER" id="PTHR42713:SF2">
    <property type="entry name" value="TWO-COMPONENT SENSOR KINASE YESM"/>
    <property type="match status" value="1"/>
</dbReference>
<dbReference type="InterPro" id="IPR010559">
    <property type="entry name" value="Sig_transdc_His_kin_internal"/>
</dbReference>
<protein>
    <recommendedName>
        <fullName evidence="2">histidine kinase</fullName>
        <ecNumber evidence="2">2.7.13.3</ecNumber>
    </recommendedName>
</protein>
<comment type="caution">
    <text evidence="12">The sequence shown here is derived from an EMBL/GenBank/DDBJ whole genome shotgun (WGS) entry which is preliminary data.</text>
</comment>
<dbReference type="Gene3D" id="3.30.450.20">
    <property type="entry name" value="PAS domain"/>
    <property type="match status" value="1"/>
</dbReference>
<dbReference type="CDD" id="cd17536">
    <property type="entry name" value="REC_YesN-like"/>
    <property type="match status" value="1"/>
</dbReference>
<name>A0A8J4SQV5_9STRA</name>
<dbReference type="Pfam" id="PF02518">
    <property type="entry name" value="HATPase_c"/>
    <property type="match status" value="1"/>
</dbReference>
<dbReference type="InterPro" id="IPR036890">
    <property type="entry name" value="HATPase_C_sf"/>
</dbReference>
<dbReference type="InterPro" id="IPR003660">
    <property type="entry name" value="HAMP_dom"/>
</dbReference>
<dbReference type="CDD" id="cd12912">
    <property type="entry name" value="PDC2_MCP_like"/>
    <property type="match status" value="1"/>
</dbReference>
<dbReference type="PROSITE" id="PS50885">
    <property type="entry name" value="HAMP"/>
    <property type="match status" value="1"/>
</dbReference>
<dbReference type="InterPro" id="IPR051552">
    <property type="entry name" value="HptR"/>
</dbReference>
<dbReference type="InterPro" id="IPR001789">
    <property type="entry name" value="Sig_transdc_resp-reg_receiver"/>
</dbReference>
<evidence type="ECO:0000259" key="9">
    <source>
        <dbReference type="PROSITE" id="PS50109"/>
    </source>
</evidence>
<dbReference type="EMBL" id="AOFI03000030">
    <property type="protein sequence ID" value="KAF4323895.1"/>
    <property type="molecule type" value="Genomic_DNA"/>
</dbReference>
<dbReference type="Gene3D" id="3.40.50.2300">
    <property type="match status" value="1"/>
</dbReference>